<evidence type="ECO:0000313" key="1">
    <source>
        <dbReference type="EMBL" id="ABB28783.1"/>
    </source>
</evidence>
<gene>
    <name evidence="1" type="ordered locus">Cag_1528</name>
</gene>
<name>Q3AQE2_CHLCH</name>
<dbReference type="OrthoDB" id="9816225at2"/>
<reference evidence="1" key="1">
    <citation type="submission" date="2005-08" db="EMBL/GenBank/DDBJ databases">
        <title>Complete sequence of Chlorobium chlorochromatii CaD3.</title>
        <authorList>
            <person name="Copeland A."/>
            <person name="Lucas S."/>
            <person name="Lapidus A."/>
            <person name="Barry K."/>
            <person name="Detter J.C."/>
            <person name="Glavina T."/>
            <person name="Hammon N."/>
            <person name="Israni S."/>
            <person name="Pitluck S."/>
            <person name="Bryant D."/>
            <person name="Schmutz J."/>
            <person name="Larimer F."/>
            <person name="Land M."/>
            <person name="Kyrpides N."/>
            <person name="Ivanova N."/>
            <person name="Richardson P."/>
        </authorList>
    </citation>
    <scope>NUCLEOTIDE SEQUENCE [LARGE SCALE GENOMIC DNA]</scope>
    <source>
        <strain evidence="1">CaD3</strain>
    </source>
</reference>
<dbReference type="EMBL" id="CP000108">
    <property type="protein sequence ID" value="ABB28783.1"/>
    <property type="molecule type" value="Genomic_DNA"/>
</dbReference>
<dbReference type="HOGENOM" id="CLU_3115991_0_0_10"/>
<dbReference type="STRING" id="340177.Cag_1528"/>
<accession>Q3AQE2</accession>
<dbReference type="AlphaFoldDB" id="Q3AQE2"/>
<proteinExistence type="predicted"/>
<organism evidence="1">
    <name type="scientific">Chlorobium chlorochromatii (strain CaD3)</name>
    <dbReference type="NCBI Taxonomy" id="340177"/>
    <lineage>
        <taxon>Bacteria</taxon>
        <taxon>Pseudomonadati</taxon>
        <taxon>Chlorobiota</taxon>
        <taxon>Chlorobiia</taxon>
        <taxon>Chlorobiales</taxon>
        <taxon>Chlorobiaceae</taxon>
        <taxon>Chlorobium/Pelodictyon group</taxon>
        <taxon>Chlorobium</taxon>
    </lineage>
</organism>
<sequence>MEKIESIKTLYQQSHNNLETLYNALSQKAFKGELDLSRVAVPEETADGKRRD</sequence>
<dbReference type="REBASE" id="11484">
    <property type="entry name" value="S.CchORF1525P"/>
</dbReference>
<dbReference type="SUPFAM" id="SSF116734">
    <property type="entry name" value="DNA methylase specificity domain"/>
    <property type="match status" value="1"/>
</dbReference>
<protein>
    <submittedName>
        <fullName evidence="1">Restriction modification system, type I</fullName>
    </submittedName>
</protein>
<dbReference type="KEGG" id="cch:Cag_1528"/>
<dbReference type="eggNOG" id="COG0732">
    <property type="taxonomic scope" value="Bacteria"/>
</dbReference>